<accession>A0ABV6X6J5</accession>
<dbReference type="RefSeq" id="WP_380556143.1">
    <property type="nucleotide sequence ID" value="NZ_JBHEZY010000011.1"/>
</dbReference>
<organism evidence="1 2">
    <name type="scientific">Streptacidiphilus alkalitolerans</name>
    <dbReference type="NCBI Taxonomy" id="3342712"/>
    <lineage>
        <taxon>Bacteria</taxon>
        <taxon>Bacillati</taxon>
        <taxon>Actinomycetota</taxon>
        <taxon>Actinomycetes</taxon>
        <taxon>Kitasatosporales</taxon>
        <taxon>Streptomycetaceae</taxon>
        <taxon>Streptacidiphilus</taxon>
    </lineage>
</organism>
<name>A0ABV6X6J5_9ACTN</name>
<evidence type="ECO:0000313" key="2">
    <source>
        <dbReference type="Proteomes" id="UP001592530"/>
    </source>
</evidence>
<comment type="caution">
    <text evidence="1">The sequence shown here is derived from an EMBL/GenBank/DDBJ whole genome shotgun (WGS) entry which is preliminary data.</text>
</comment>
<proteinExistence type="predicted"/>
<dbReference type="EMBL" id="JBHEZY010000011">
    <property type="protein sequence ID" value="MFC1433923.1"/>
    <property type="molecule type" value="Genomic_DNA"/>
</dbReference>
<gene>
    <name evidence="1" type="ORF">ACEZDB_25050</name>
</gene>
<reference evidence="1 2" key="1">
    <citation type="submission" date="2024-09" db="EMBL/GenBank/DDBJ databases">
        <authorList>
            <person name="Lee S.D."/>
        </authorList>
    </citation>
    <scope>NUCLEOTIDE SEQUENCE [LARGE SCALE GENOMIC DNA]</scope>
    <source>
        <strain evidence="1 2">N1-3</strain>
    </source>
</reference>
<dbReference type="Proteomes" id="UP001592530">
    <property type="component" value="Unassembled WGS sequence"/>
</dbReference>
<sequence>MSTPQPIMPLGLPVVPPKRRHLVRRAVALVKGLRRPRATSGSDSGA</sequence>
<protein>
    <submittedName>
        <fullName evidence="1">Uncharacterized protein</fullName>
    </submittedName>
</protein>
<evidence type="ECO:0000313" key="1">
    <source>
        <dbReference type="EMBL" id="MFC1433923.1"/>
    </source>
</evidence>